<dbReference type="InterPro" id="IPR058840">
    <property type="entry name" value="AAA_SelU"/>
</dbReference>
<feature type="domain" description="Rhodanese" evidence="2">
    <location>
        <begin position="15"/>
        <end position="137"/>
    </location>
</feature>
<dbReference type="InterPro" id="IPR017582">
    <property type="entry name" value="SelU"/>
</dbReference>
<organism evidence="3 4">
    <name type="scientific">Alkalibacterium olivapovliticus</name>
    <dbReference type="NCBI Taxonomy" id="99907"/>
    <lineage>
        <taxon>Bacteria</taxon>
        <taxon>Bacillati</taxon>
        <taxon>Bacillota</taxon>
        <taxon>Bacilli</taxon>
        <taxon>Lactobacillales</taxon>
        <taxon>Carnobacteriaceae</taxon>
        <taxon>Alkalibacterium</taxon>
    </lineage>
</organism>
<dbReference type="SUPFAM" id="SSF52821">
    <property type="entry name" value="Rhodanese/Cell cycle control phosphatase"/>
    <property type="match status" value="1"/>
</dbReference>
<dbReference type="InterPro" id="IPR027417">
    <property type="entry name" value="P-loop_NTPase"/>
</dbReference>
<reference evidence="3 4" key="1">
    <citation type="submission" date="2018-03" db="EMBL/GenBank/DDBJ databases">
        <title>Genomic Encyclopedia of Archaeal and Bacterial Type Strains, Phase II (KMG-II): from individual species to whole genera.</title>
        <authorList>
            <person name="Goeker M."/>
        </authorList>
    </citation>
    <scope>NUCLEOTIDE SEQUENCE [LARGE SCALE GENOMIC DNA]</scope>
    <source>
        <strain evidence="3 4">DSM 13175</strain>
    </source>
</reference>
<gene>
    <name evidence="3" type="ORF">CLV38_1256</name>
</gene>
<dbReference type="GO" id="GO:0043828">
    <property type="term" value="F:tRNA 2-selenouridine synthase activity"/>
    <property type="evidence" value="ECO:0007669"/>
    <property type="project" value="InterPro"/>
</dbReference>
<evidence type="ECO:0000313" key="4">
    <source>
        <dbReference type="Proteomes" id="UP000238205"/>
    </source>
</evidence>
<evidence type="ECO:0000259" key="2">
    <source>
        <dbReference type="PROSITE" id="PS50206"/>
    </source>
</evidence>
<dbReference type="RefSeq" id="WP_106195345.1">
    <property type="nucleotide sequence ID" value="NZ_PVTO01000025.1"/>
</dbReference>
<dbReference type="Proteomes" id="UP000238205">
    <property type="component" value="Unassembled WGS sequence"/>
</dbReference>
<accession>A0A2T0W112</accession>
<dbReference type="EMBL" id="PVTO01000025">
    <property type="protein sequence ID" value="PRY78635.1"/>
    <property type="molecule type" value="Genomic_DNA"/>
</dbReference>
<keyword evidence="4" id="KW-1185">Reference proteome</keyword>
<dbReference type="InterPro" id="IPR036873">
    <property type="entry name" value="Rhodanese-like_dom_sf"/>
</dbReference>
<keyword evidence="1" id="KW-0711">Selenium</keyword>
<dbReference type="NCBIfam" id="TIGR03167">
    <property type="entry name" value="tRNA_sel_U_synt"/>
    <property type="match status" value="1"/>
</dbReference>
<dbReference type="Pfam" id="PF26341">
    <property type="entry name" value="AAA_SelU"/>
    <property type="match status" value="1"/>
</dbReference>
<dbReference type="PANTHER" id="PTHR30401">
    <property type="entry name" value="TRNA 2-SELENOURIDINE SYNTHASE"/>
    <property type="match status" value="1"/>
</dbReference>
<dbReference type="PROSITE" id="PS50206">
    <property type="entry name" value="RHODANESE_3"/>
    <property type="match status" value="1"/>
</dbReference>
<evidence type="ECO:0000313" key="3">
    <source>
        <dbReference type="EMBL" id="PRY78635.1"/>
    </source>
</evidence>
<dbReference type="GO" id="GO:0002098">
    <property type="term" value="P:tRNA wobble uridine modification"/>
    <property type="evidence" value="ECO:0007669"/>
    <property type="project" value="InterPro"/>
</dbReference>
<dbReference type="InterPro" id="IPR001763">
    <property type="entry name" value="Rhodanese-like_dom"/>
</dbReference>
<comment type="caution">
    <text evidence="3">The sequence shown here is derived from an EMBL/GenBank/DDBJ whole genome shotgun (WGS) entry which is preliminary data.</text>
</comment>
<dbReference type="SMART" id="SM00450">
    <property type="entry name" value="RHOD"/>
    <property type="match status" value="1"/>
</dbReference>
<evidence type="ECO:0000256" key="1">
    <source>
        <dbReference type="ARBA" id="ARBA00023266"/>
    </source>
</evidence>
<dbReference type="Gene3D" id="3.40.250.10">
    <property type="entry name" value="Rhodanese-like domain"/>
    <property type="match status" value="1"/>
</dbReference>
<dbReference type="PANTHER" id="PTHR30401:SF0">
    <property type="entry name" value="TRNA 2-SELENOURIDINE SYNTHASE"/>
    <property type="match status" value="1"/>
</dbReference>
<protein>
    <submittedName>
        <fullName evidence="3">tRNA 2-selenouridine synthase</fullName>
    </submittedName>
</protein>
<name>A0A2T0W112_9LACT</name>
<dbReference type="AlphaFoldDB" id="A0A2T0W112"/>
<dbReference type="Pfam" id="PF00581">
    <property type="entry name" value="Rhodanese"/>
    <property type="match status" value="1"/>
</dbReference>
<dbReference type="OrthoDB" id="9808735at2"/>
<sequence>MLTNITPQELFHLKEQGETIIVDVRAPIEFEEATIPGAINIPLFTNEERAEVGTTYKHKGQEAAKELGLELFSKKLPAFIKAFKALEAPATVFCWRGGMRSQTAATVLDLMGISVNRLTGGIKAYRIWIKEQLDTLPLPPLYVLNGHTGNGKTHILRELKEEGYPVIDLEGMACHRGSIFGQIGLEPSNQRMFNLLLGEELLRYQNEPYVLIEGESSRIGKVVIPERFYQHKEISPQLFIDLPIDERVKIILADYSPDDYHDEFIDSFSRIKRRIHTPVSKTIAQALEERNYTEVVKNLLIYYYDPHYSYSNTYSDELITLIEEESVEDAKAEVKQFLSRKVHV</sequence>
<proteinExistence type="predicted"/>
<dbReference type="SUPFAM" id="SSF52540">
    <property type="entry name" value="P-loop containing nucleoside triphosphate hydrolases"/>
    <property type="match status" value="1"/>
</dbReference>
<dbReference type="NCBIfam" id="NF008750">
    <property type="entry name" value="PRK11784.1-2"/>
    <property type="match status" value="1"/>
</dbReference>